<name>A0AAP0I7D6_9MAGN</name>
<dbReference type="EMBL" id="JBBNAE010000007">
    <property type="protein sequence ID" value="KAK9110053.1"/>
    <property type="molecule type" value="Genomic_DNA"/>
</dbReference>
<protein>
    <submittedName>
        <fullName evidence="1">Uncharacterized protein</fullName>
    </submittedName>
</protein>
<organism evidence="1 2">
    <name type="scientific">Stephania japonica</name>
    <dbReference type="NCBI Taxonomy" id="461633"/>
    <lineage>
        <taxon>Eukaryota</taxon>
        <taxon>Viridiplantae</taxon>
        <taxon>Streptophyta</taxon>
        <taxon>Embryophyta</taxon>
        <taxon>Tracheophyta</taxon>
        <taxon>Spermatophyta</taxon>
        <taxon>Magnoliopsida</taxon>
        <taxon>Ranunculales</taxon>
        <taxon>Menispermaceae</taxon>
        <taxon>Menispermoideae</taxon>
        <taxon>Cissampelideae</taxon>
        <taxon>Stephania</taxon>
    </lineage>
</organism>
<accession>A0AAP0I7D6</accession>
<proteinExistence type="predicted"/>
<dbReference type="AlphaFoldDB" id="A0AAP0I7D6"/>
<evidence type="ECO:0000313" key="1">
    <source>
        <dbReference type="EMBL" id="KAK9110053.1"/>
    </source>
</evidence>
<keyword evidence="2" id="KW-1185">Reference proteome</keyword>
<sequence>MEFVGEEDPKNPHWCTFMGEKRLVKGVKFGQLFKHGSVNSVKTLKWCEKSFLLPLPFSI</sequence>
<evidence type="ECO:0000313" key="2">
    <source>
        <dbReference type="Proteomes" id="UP001417504"/>
    </source>
</evidence>
<gene>
    <name evidence="1" type="ORF">Sjap_018113</name>
</gene>
<comment type="caution">
    <text evidence="1">The sequence shown here is derived from an EMBL/GenBank/DDBJ whole genome shotgun (WGS) entry which is preliminary data.</text>
</comment>
<reference evidence="1 2" key="1">
    <citation type="submission" date="2024-01" db="EMBL/GenBank/DDBJ databases">
        <title>Genome assemblies of Stephania.</title>
        <authorList>
            <person name="Yang L."/>
        </authorList>
    </citation>
    <scope>NUCLEOTIDE SEQUENCE [LARGE SCALE GENOMIC DNA]</scope>
    <source>
        <strain evidence="1">QJT</strain>
        <tissue evidence="1">Leaf</tissue>
    </source>
</reference>
<dbReference type="Proteomes" id="UP001417504">
    <property type="component" value="Unassembled WGS sequence"/>
</dbReference>